<keyword evidence="9" id="KW-0067">ATP-binding</keyword>
<evidence type="ECO:0000313" key="13">
    <source>
        <dbReference type="EMBL" id="EFH13312.1"/>
    </source>
</evidence>
<keyword evidence="14" id="KW-1185">Reference proteome</keyword>
<dbReference type="Gene3D" id="3.90.870.10">
    <property type="entry name" value="DHBP synthase"/>
    <property type="match status" value="1"/>
</dbReference>
<keyword evidence="8" id="KW-0547">Nucleotide-binding</keyword>
<dbReference type="GO" id="GO:0000049">
    <property type="term" value="F:tRNA binding"/>
    <property type="evidence" value="ECO:0007669"/>
    <property type="project" value="TreeGrafter"/>
</dbReference>
<keyword evidence="5" id="KW-0808">Transferase</keyword>
<dbReference type="PROSITE" id="PS51163">
    <property type="entry name" value="YRDC"/>
    <property type="match status" value="1"/>
</dbReference>
<evidence type="ECO:0000256" key="3">
    <source>
        <dbReference type="ARBA" id="ARBA00012584"/>
    </source>
</evidence>
<keyword evidence="6" id="KW-0819">tRNA processing</keyword>
<dbReference type="PANTHER" id="PTHR17490:SF16">
    <property type="entry name" value="THREONYLCARBAMOYL-AMP SYNTHASE"/>
    <property type="match status" value="1"/>
</dbReference>
<proteinExistence type="inferred from homology"/>
<evidence type="ECO:0000256" key="11">
    <source>
        <dbReference type="ARBA" id="ARBA00048366"/>
    </source>
</evidence>
<dbReference type="RefSeq" id="WP_007003522.1">
    <property type="nucleotide sequence ID" value="NZ_GG770778.1"/>
</dbReference>
<dbReference type="EC" id="2.7.7.87" evidence="3"/>
<evidence type="ECO:0000259" key="12">
    <source>
        <dbReference type="PROSITE" id="PS51163"/>
    </source>
</evidence>
<dbReference type="GO" id="GO:0003725">
    <property type="term" value="F:double-stranded RNA binding"/>
    <property type="evidence" value="ECO:0007669"/>
    <property type="project" value="InterPro"/>
</dbReference>
<evidence type="ECO:0000256" key="4">
    <source>
        <dbReference type="ARBA" id="ARBA00022490"/>
    </source>
</evidence>
<dbReference type="GO" id="GO:0061710">
    <property type="term" value="F:L-threonylcarbamoyladenylate synthase"/>
    <property type="evidence" value="ECO:0007669"/>
    <property type="project" value="UniProtKB-EC"/>
</dbReference>
<dbReference type="GO" id="GO:0005524">
    <property type="term" value="F:ATP binding"/>
    <property type="evidence" value="ECO:0007669"/>
    <property type="project" value="UniProtKB-KW"/>
</dbReference>
<gene>
    <name evidence="13" type="ORF">HMPREF0731_0462</name>
</gene>
<comment type="subcellular location">
    <subcellularLocation>
        <location evidence="1">Cytoplasm</location>
    </subcellularLocation>
</comment>
<dbReference type="InterPro" id="IPR006070">
    <property type="entry name" value="Sua5-like_dom"/>
</dbReference>
<dbReference type="HOGENOM" id="CLU_031397_7_0_5"/>
<dbReference type="PANTHER" id="PTHR17490">
    <property type="entry name" value="SUA5"/>
    <property type="match status" value="1"/>
</dbReference>
<keyword evidence="7" id="KW-0548">Nucleotidyltransferase</keyword>
<dbReference type="InterPro" id="IPR050156">
    <property type="entry name" value="TC-AMP_synthase_SUA5"/>
</dbReference>
<dbReference type="InterPro" id="IPR017945">
    <property type="entry name" value="DHBP_synth_RibB-like_a/b_dom"/>
</dbReference>
<reference evidence="13 14" key="1">
    <citation type="submission" date="2010-04" db="EMBL/GenBank/DDBJ databases">
        <authorList>
            <person name="Qin X."/>
            <person name="Bachman B."/>
            <person name="Battles P."/>
            <person name="Bell A."/>
            <person name="Bess C."/>
            <person name="Bickham C."/>
            <person name="Chaboub L."/>
            <person name="Chen D."/>
            <person name="Coyle M."/>
            <person name="Deiros D.R."/>
            <person name="Dinh H."/>
            <person name="Forbes L."/>
            <person name="Fowler G."/>
            <person name="Francisco L."/>
            <person name="Fu Q."/>
            <person name="Gubbala S."/>
            <person name="Hale W."/>
            <person name="Han Y."/>
            <person name="Hemphill L."/>
            <person name="Highlander S.K."/>
            <person name="Hirani K."/>
            <person name="Hogues M."/>
            <person name="Jackson L."/>
            <person name="Jakkamsetti A."/>
            <person name="Javaid M."/>
            <person name="Jiang H."/>
            <person name="Korchina V."/>
            <person name="Kovar C."/>
            <person name="Lara F."/>
            <person name="Lee S."/>
            <person name="Mata R."/>
            <person name="Mathew T."/>
            <person name="Moen C."/>
            <person name="Morales K."/>
            <person name="Munidasa M."/>
            <person name="Nazareth L."/>
            <person name="Ngo R."/>
            <person name="Nguyen L."/>
            <person name="Okwuonu G."/>
            <person name="Ongeri F."/>
            <person name="Patil S."/>
            <person name="Petrosino J."/>
            <person name="Pham C."/>
            <person name="Pham P."/>
            <person name="Pu L.-L."/>
            <person name="Puazo M."/>
            <person name="Raj R."/>
            <person name="Reid J."/>
            <person name="Rouhana J."/>
            <person name="Saada N."/>
            <person name="Shang Y."/>
            <person name="Simmons D."/>
            <person name="Thornton R."/>
            <person name="Warren J."/>
            <person name="Weissenberger G."/>
            <person name="Zhang J."/>
            <person name="Zhang L."/>
            <person name="Zhou C."/>
            <person name="Zhu D."/>
            <person name="Muzny D."/>
            <person name="Worley K."/>
            <person name="Gibbs R."/>
        </authorList>
    </citation>
    <scope>NUCLEOTIDE SEQUENCE [LARGE SCALE GENOMIC DNA]</scope>
    <source>
        <strain evidence="13 14">ATCC 49957</strain>
    </source>
</reference>
<dbReference type="EMBL" id="ADVL01000092">
    <property type="protein sequence ID" value="EFH13312.1"/>
    <property type="molecule type" value="Genomic_DNA"/>
</dbReference>
<evidence type="ECO:0000256" key="6">
    <source>
        <dbReference type="ARBA" id="ARBA00022694"/>
    </source>
</evidence>
<sequence>MTSEATASLPPPAVEQAAALLRAGRLVAFPTETVYGLGADARNDAAVAAIYAAKGRPRFNPLISHFSESGAAFAEVVEDDRARALAARFWPGPLTLVLPRSPGSRISELAAAGLPSLAVRVPAHPLA</sequence>
<keyword evidence="4" id="KW-0963">Cytoplasm</keyword>
<dbReference type="GO" id="GO:0005737">
    <property type="term" value="C:cytoplasm"/>
    <property type="evidence" value="ECO:0007669"/>
    <property type="project" value="UniProtKB-SubCell"/>
</dbReference>
<accession>D5RHA3</accession>
<evidence type="ECO:0000256" key="5">
    <source>
        <dbReference type="ARBA" id="ARBA00022679"/>
    </source>
</evidence>
<name>D5RHA3_9PROT</name>
<dbReference type="GO" id="GO:0006450">
    <property type="term" value="P:regulation of translational fidelity"/>
    <property type="evidence" value="ECO:0007669"/>
    <property type="project" value="TreeGrafter"/>
</dbReference>
<organism evidence="13 14">
    <name type="scientific">Pseudoroseomonas cervicalis ATCC 49957</name>
    <dbReference type="NCBI Taxonomy" id="525371"/>
    <lineage>
        <taxon>Bacteria</taxon>
        <taxon>Pseudomonadati</taxon>
        <taxon>Pseudomonadota</taxon>
        <taxon>Alphaproteobacteria</taxon>
        <taxon>Acetobacterales</taxon>
        <taxon>Roseomonadaceae</taxon>
        <taxon>Roseomonas</taxon>
    </lineage>
</organism>
<evidence type="ECO:0000256" key="9">
    <source>
        <dbReference type="ARBA" id="ARBA00022840"/>
    </source>
</evidence>
<dbReference type="Pfam" id="PF01300">
    <property type="entry name" value="Sua5_yciO_yrdC"/>
    <property type="match status" value="1"/>
</dbReference>
<dbReference type="GO" id="GO:0008033">
    <property type="term" value="P:tRNA processing"/>
    <property type="evidence" value="ECO:0007669"/>
    <property type="project" value="UniProtKB-KW"/>
</dbReference>
<evidence type="ECO:0000256" key="2">
    <source>
        <dbReference type="ARBA" id="ARBA00007663"/>
    </source>
</evidence>
<feature type="domain" description="YrdC-like" evidence="12">
    <location>
        <begin position="11"/>
        <end position="127"/>
    </location>
</feature>
<evidence type="ECO:0000256" key="10">
    <source>
        <dbReference type="ARBA" id="ARBA00029774"/>
    </source>
</evidence>
<protein>
    <recommendedName>
        <fullName evidence="10">L-threonylcarbamoyladenylate synthase</fullName>
        <ecNumber evidence="3">2.7.7.87</ecNumber>
    </recommendedName>
    <alternativeName>
        <fullName evidence="10">L-threonylcarbamoyladenylate synthase</fullName>
    </alternativeName>
</protein>
<dbReference type="Proteomes" id="UP000005324">
    <property type="component" value="Unassembled WGS sequence"/>
</dbReference>
<evidence type="ECO:0000256" key="8">
    <source>
        <dbReference type="ARBA" id="ARBA00022741"/>
    </source>
</evidence>
<dbReference type="SUPFAM" id="SSF55821">
    <property type="entry name" value="YrdC/RibB"/>
    <property type="match status" value="1"/>
</dbReference>
<evidence type="ECO:0000256" key="1">
    <source>
        <dbReference type="ARBA" id="ARBA00004496"/>
    </source>
</evidence>
<evidence type="ECO:0000256" key="7">
    <source>
        <dbReference type="ARBA" id="ARBA00022695"/>
    </source>
</evidence>
<feature type="non-terminal residue" evidence="13">
    <location>
        <position position="127"/>
    </location>
</feature>
<comment type="catalytic activity">
    <reaction evidence="11">
        <text>L-threonine + hydrogencarbonate + ATP = L-threonylcarbamoyladenylate + diphosphate + H2O</text>
        <dbReference type="Rhea" id="RHEA:36407"/>
        <dbReference type="ChEBI" id="CHEBI:15377"/>
        <dbReference type="ChEBI" id="CHEBI:17544"/>
        <dbReference type="ChEBI" id="CHEBI:30616"/>
        <dbReference type="ChEBI" id="CHEBI:33019"/>
        <dbReference type="ChEBI" id="CHEBI:57926"/>
        <dbReference type="ChEBI" id="CHEBI:73682"/>
        <dbReference type="EC" id="2.7.7.87"/>
    </reaction>
</comment>
<comment type="caution">
    <text evidence="13">The sequence shown here is derived from an EMBL/GenBank/DDBJ whole genome shotgun (WGS) entry which is preliminary data.</text>
</comment>
<comment type="similarity">
    <text evidence="2">Belongs to the SUA5 family.</text>
</comment>
<evidence type="ECO:0000313" key="14">
    <source>
        <dbReference type="Proteomes" id="UP000005324"/>
    </source>
</evidence>
<dbReference type="AlphaFoldDB" id="D5RHA3"/>